<feature type="domain" description="PAS" evidence="1">
    <location>
        <begin position="338"/>
        <end position="391"/>
    </location>
</feature>
<gene>
    <name evidence="4" type="ORF">EJ104_02330</name>
</gene>
<dbReference type="CDD" id="cd00130">
    <property type="entry name" value="PAS"/>
    <property type="match status" value="1"/>
</dbReference>
<dbReference type="InterPro" id="IPR001633">
    <property type="entry name" value="EAL_dom"/>
</dbReference>
<dbReference type="PROSITE" id="PS50112">
    <property type="entry name" value="PAS"/>
    <property type="match status" value="2"/>
</dbReference>
<dbReference type="InterPro" id="IPR013656">
    <property type="entry name" value="PAS_4"/>
</dbReference>
<dbReference type="PANTHER" id="PTHR44757:SF2">
    <property type="entry name" value="BIOFILM ARCHITECTURE MAINTENANCE PROTEIN MBAA"/>
    <property type="match status" value="1"/>
</dbReference>
<dbReference type="InterPro" id="IPR043128">
    <property type="entry name" value="Rev_trsase/Diguanyl_cyclase"/>
</dbReference>
<dbReference type="PROSITE" id="PS50887">
    <property type="entry name" value="GGDEF"/>
    <property type="match status" value="1"/>
</dbReference>
<dbReference type="OrthoDB" id="51381at2"/>
<dbReference type="AlphaFoldDB" id="A0A431W300"/>
<dbReference type="PROSITE" id="PS50883">
    <property type="entry name" value="EAL"/>
    <property type="match status" value="1"/>
</dbReference>
<dbReference type="Pfam" id="PF00990">
    <property type="entry name" value="GGDEF"/>
    <property type="match status" value="1"/>
</dbReference>
<feature type="domain" description="GGDEF" evidence="3">
    <location>
        <begin position="498"/>
        <end position="626"/>
    </location>
</feature>
<dbReference type="InterPro" id="IPR000014">
    <property type="entry name" value="PAS"/>
</dbReference>
<name>A0A431W300_9DEIO</name>
<keyword evidence="5" id="KW-1185">Reference proteome</keyword>
<sequence>MTFPFPPSAAPMWPQVVQDLLRLYAPTASFAGQLDHSSVRIDTGGIQPLPAGPLDPPEEWLDSGVLDWISVDGHLLGLLWSPAGVPTEVIELLNLFLGSLQRDMSAPDFQMLLTQLPMPTAWLDMNLKVLEVSRSFLELFGMQHSEVVGHTVRNLPLGQALKMLEDAAQGHGQPDEWPQWSLPDPQNPGQLRWLRTAVKPFYTGQQSGLLWTVQDISAEQQQRERLQALLSGLGVPAAILNLEGEIQQANQALQDLNAESLGGRRLQQLALFSREGQQTVSGLLPLAADGGAALAKVERHTGGTLQLELRRPPEHPGLLVAQVSEPARRNQGPGADEKLTLLQEVLNQQNTATLLVDNWGNIQLINDQAARIAGVDAARLLGKDLAQQIVQLDINLLTPQGEAMPLAEWLNVPLPYQAEISLESPALGRRPMELRISAVVPQHAASGTRQLLMVTLRDLSELKRAQAQAAYGVHHDQLTGLPNRAGLRQRLSQLPAPQSGALMVAELDQYAALTTATDMTAIHHLLMQLAASFRTLATNHGGDAARLSDNTFAAWLPGLTLEEARAAAAQAVRGPFRLGRDTADLTFAVGLDTIHSQPLDTALGNAEIAAQYARRRGRGQVTVYSEALRSQLAETFRLEQSLRDSVATGQLNLHYQPTLHLSSREITGAEALLRWQRPDQQLPPHELLEMAVQLGLLGPLSDWVVREALQQQLAWNELRPQFRLGINVSLNELRQPGALRALWPLLEQFTERGVPLPNIEISAGSLSEFSAEDASILEQLHKGGAAVWVDHFGDGPLSLMALTEVPVHGLKLHPKLVAHLTQGGRRADLVAGTLDLAGRMGLEVTAVGVETDEQLERLRQLGCQQAQGYAIAPPMAASELSTWLRQPERKAL</sequence>
<evidence type="ECO:0000313" key="4">
    <source>
        <dbReference type="EMBL" id="RTR29805.1"/>
    </source>
</evidence>
<accession>A0A431W300</accession>
<dbReference type="InterPro" id="IPR000160">
    <property type="entry name" value="GGDEF_dom"/>
</dbReference>
<dbReference type="Pfam" id="PF08448">
    <property type="entry name" value="PAS_4"/>
    <property type="match status" value="2"/>
</dbReference>
<feature type="domain" description="PAS" evidence="1">
    <location>
        <begin position="105"/>
        <end position="151"/>
    </location>
</feature>
<dbReference type="Proteomes" id="UP000277766">
    <property type="component" value="Unassembled WGS sequence"/>
</dbReference>
<organism evidence="4 5">
    <name type="scientific">Deinococcus radiophilus</name>
    <dbReference type="NCBI Taxonomy" id="32062"/>
    <lineage>
        <taxon>Bacteria</taxon>
        <taxon>Thermotogati</taxon>
        <taxon>Deinococcota</taxon>
        <taxon>Deinococci</taxon>
        <taxon>Deinococcales</taxon>
        <taxon>Deinococcaceae</taxon>
        <taxon>Deinococcus</taxon>
    </lineage>
</organism>
<proteinExistence type="predicted"/>
<dbReference type="SUPFAM" id="SSF55785">
    <property type="entry name" value="PYP-like sensor domain (PAS domain)"/>
    <property type="match status" value="2"/>
</dbReference>
<evidence type="ECO:0000313" key="5">
    <source>
        <dbReference type="Proteomes" id="UP000277766"/>
    </source>
</evidence>
<reference evidence="4 5" key="1">
    <citation type="submission" date="2018-12" db="EMBL/GenBank/DDBJ databases">
        <title>Deinococcus radiophilus ATCC 27603 genome sequencing and assembly.</title>
        <authorList>
            <person name="Maclea K.S."/>
            <person name="Maynard C.R."/>
        </authorList>
    </citation>
    <scope>NUCLEOTIDE SEQUENCE [LARGE SCALE GENOMIC DNA]</scope>
    <source>
        <strain evidence="4 5">ATCC 27603</strain>
    </source>
</reference>
<dbReference type="SMART" id="SM00091">
    <property type="entry name" value="PAS"/>
    <property type="match status" value="3"/>
</dbReference>
<dbReference type="Gene3D" id="3.30.70.270">
    <property type="match status" value="1"/>
</dbReference>
<dbReference type="SUPFAM" id="SSF55073">
    <property type="entry name" value="Nucleotide cyclase"/>
    <property type="match status" value="1"/>
</dbReference>
<dbReference type="Pfam" id="PF00563">
    <property type="entry name" value="EAL"/>
    <property type="match status" value="1"/>
</dbReference>
<dbReference type="InterPro" id="IPR035919">
    <property type="entry name" value="EAL_sf"/>
</dbReference>
<evidence type="ECO:0000259" key="1">
    <source>
        <dbReference type="PROSITE" id="PS50112"/>
    </source>
</evidence>
<evidence type="ECO:0000259" key="2">
    <source>
        <dbReference type="PROSITE" id="PS50883"/>
    </source>
</evidence>
<dbReference type="SMART" id="SM00267">
    <property type="entry name" value="GGDEF"/>
    <property type="match status" value="1"/>
</dbReference>
<evidence type="ECO:0000259" key="3">
    <source>
        <dbReference type="PROSITE" id="PS50887"/>
    </source>
</evidence>
<feature type="domain" description="EAL" evidence="2">
    <location>
        <begin position="635"/>
        <end position="888"/>
    </location>
</feature>
<dbReference type="InterPro" id="IPR035965">
    <property type="entry name" value="PAS-like_dom_sf"/>
</dbReference>
<dbReference type="EMBL" id="RXPE01000003">
    <property type="protein sequence ID" value="RTR29805.1"/>
    <property type="molecule type" value="Genomic_DNA"/>
</dbReference>
<dbReference type="NCBIfam" id="TIGR00229">
    <property type="entry name" value="sensory_box"/>
    <property type="match status" value="1"/>
</dbReference>
<comment type="caution">
    <text evidence="4">The sequence shown here is derived from an EMBL/GenBank/DDBJ whole genome shotgun (WGS) entry which is preliminary data.</text>
</comment>
<dbReference type="RefSeq" id="WP_126351150.1">
    <property type="nucleotide sequence ID" value="NZ_CP086380.1"/>
</dbReference>
<dbReference type="Gene3D" id="3.20.20.450">
    <property type="entry name" value="EAL domain"/>
    <property type="match status" value="1"/>
</dbReference>
<dbReference type="SUPFAM" id="SSF141868">
    <property type="entry name" value="EAL domain-like"/>
    <property type="match status" value="1"/>
</dbReference>
<dbReference type="SMART" id="SM00052">
    <property type="entry name" value="EAL"/>
    <property type="match status" value="1"/>
</dbReference>
<dbReference type="CDD" id="cd01948">
    <property type="entry name" value="EAL"/>
    <property type="match status" value="1"/>
</dbReference>
<dbReference type="Gene3D" id="3.30.450.20">
    <property type="entry name" value="PAS domain"/>
    <property type="match status" value="2"/>
</dbReference>
<dbReference type="InterPro" id="IPR052155">
    <property type="entry name" value="Biofilm_reg_signaling"/>
</dbReference>
<dbReference type="PANTHER" id="PTHR44757">
    <property type="entry name" value="DIGUANYLATE CYCLASE DGCP"/>
    <property type="match status" value="1"/>
</dbReference>
<dbReference type="InterPro" id="IPR029787">
    <property type="entry name" value="Nucleotide_cyclase"/>
</dbReference>
<protein>
    <submittedName>
        <fullName evidence="4">EAL domain-containing protein</fullName>
    </submittedName>
</protein>